<keyword evidence="2" id="KW-1185">Reference proteome</keyword>
<evidence type="ECO:0000313" key="1">
    <source>
        <dbReference type="EMBL" id="ELR68173.1"/>
    </source>
</evidence>
<organism evidence="1 2">
    <name type="scientific">Fulvivirga imtechensis AK7</name>
    <dbReference type="NCBI Taxonomy" id="1237149"/>
    <lineage>
        <taxon>Bacteria</taxon>
        <taxon>Pseudomonadati</taxon>
        <taxon>Bacteroidota</taxon>
        <taxon>Cytophagia</taxon>
        <taxon>Cytophagales</taxon>
        <taxon>Fulvivirgaceae</taxon>
        <taxon>Fulvivirga</taxon>
    </lineage>
</organism>
<name>L8JIU8_9BACT</name>
<dbReference type="STRING" id="1237149.C900_00701"/>
<dbReference type="AlphaFoldDB" id="L8JIU8"/>
<comment type="caution">
    <text evidence="1">The sequence shown here is derived from an EMBL/GenBank/DDBJ whole genome shotgun (WGS) entry which is preliminary data.</text>
</comment>
<reference evidence="1 2" key="1">
    <citation type="submission" date="2012-12" db="EMBL/GenBank/DDBJ databases">
        <title>Genome assembly of Fulvivirga imtechensis AK7.</title>
        <authorList>
            <person name="Nupur N."/>
            <person name="Khatri I."/>
            <person name="Kumar R."/>
            <person name="Subramanian S."/>
            <person name="Pinnaka A."/>
        </authorList>
    </citation>
    <scope>NUCLEOTIDE SEQUENCE [LARGE SCALE GENOMIC DNA]</scope>
    <source>
        <strain evidence="1 2">AK7</strain>
    </source>
</reference>
<dbReference type="RefSeq" id="WP_009583623.1">
    <property type="nucleotide sequence ID" value="NZ_AMZN01000138.1"/>
</dbReference>
<proteinExistence type="predicted"/>
<protein>
    <submittedName>
        <fullName evidence="1">Uncharacterized protein</fullName>
    </submittedName>
</protein>
<dbReference type="EMBL" id="AMZN01000138">
    <property type="protein sequence ID" value="ELR68173.1"/>
    <property type="molecule type" value="Genomic_DNA"/>
</dbReference>
<evidence type="ECO:0000313" key="2">
    <source>
        <dbReference type="Proteomes" id="UP000011135"/>
    </source>
</evidence>
<dbReference type="Proteomes" id="UP000011135">
    <property type="component" value="Unassembled WGS sequence"/>
</dbReference>
<sequence length="48" mass="5456">MKILNDTNKVDDVYLSPYDRWLNYAGANHSTEVVGNKKTLKKDGDVKT</sequence>
<accession>L8JIU8</accession>
<gene>
    <name evidence="1" type="ORF">C900_00701</name>
</gene>